<proteinExistence type="predicted"/>
<dbReference type="RefSeq" id="XP_007767248.1">
    <property type="nucleotide sequence ID" value="XM_007769058.1"/>
</dbReference>
<accession>A0A5M3MXL5</accession>
<organism evidence="1 2">
    <name type="scientific">Coniophora puteana (strain RWD-64-598)</name>
    <name type="common">Brown rot fungus</name>
    <dbReference type="NCBI Taxonomy" id="741705"/>
    <lineage>
        <taxon>Eukaryota</taxon>
        <taxon>Fungi</taxon>
        <taxon>Dikarya</taxon>
        <taxon>Basidiomycota</taxon>
        <taxon>Agaricomycotina</taxon>
        <taxon>Agaricomycetes</taxon>
        <taxon>Agaricomycetidae</taxon>
        <taxon>Boletales</taxon>
        <taxon>Coniophorineae</taxon>
        <taxon>Coniophoraceae</taxon>
        <taxon>Coniophora</taxon>
    </lineage>
</organism>
<name>A0A5M3MXL5_CONPW</name>
<sequence length="129" mass="14696">MKVEPSERKLPQWQLERIDQLAGSANVALTSFDHLDSQINDRVLFSVVMSQVAPNVCIDATHIQPDSLTHGIREARRMIKEKEGRISGWMWGDLEARITPHLNRSWLVEALGKMEGVSQLQPLVYTYTL</sequence>
<dbReference type="AlphaFoldDB" id="A0A5M3MXL5"/>
<protein>
    <submittedName>
        <fullName evidence="1">Uncharacterized protein</fullName>
    </submittedName>
</protein>
<reference evidence="2" key="1">
    <citation type="journal article" date="2012" name="Science">
        <title>The Paleozoic origin of enzymatic lignin decomposition reconstructed from 31 fungal genomes.</title>
        <authorList>
            <person name="Floudas D."/>
            <person name="Binder M."/>
            <person name="Riley R."/>
            <person name="Barry K."/>
            <person name="Blanchette R.A."/>
            <person name="Henrissat B."/>
            <person name="Martinez A.T."/>
            <person name="Otillar R."/>
            <person name="Spatafora J.W."/>
            <person name="Yadav J.S."/>
            <person name="Aerts A."/>
            <person name="Benoit I."/>
            <person name="Boyd A."/>
            <person name="Carlson A."/>
            <person name="Copeland A."/>
            <person name="Coutinho P.M."/>
            <person name="de Vries R.P."/>
            <person name="Ferreira P."/>
            <person name="Findley K."/>
            <person name="Foster B."/>
            <person name="Gaskell J."/>
            <person name="Glotzer D."/>
            <person name="Gorecki P."/>
            <person name="Heitman J."/>
            <person name="Hesse C."/>
            <person name="Hori C."/>
            <person name="Igarashi K."/>
            <person name="Jurgens J.A."/>
            <person name="Kallen N."/>
            <person name="Kersten P."/>
            <person name="Kohler A."/>
            <person name="Kuees U."/>
            <person name="Kumar T.K.A."/>
            <person name="Kuo A."/>
            <person name="LaButti K."/>
            <person name="Larrondo L.F."/>
            <person name="Lindquist E."/>
            <person name="Ling A."/>
            <person name="Lombard V."/>
            <person name="Lucas S."/>
            <person name="Lundell T."/>
            <person name="Martin R."/>
            <person name="McLaughlin D.J."/>
            <person name="Morgenstern I."/>
            <person name="Morin E."/>
            <person name="Murat C."/>
            <person name="Nagy L.G."/>
            <person name="Nolan M."/>
            <person name="Ohm R.A."/>
            <person name="Patyshakuliyeva A."/>
            <person name="Rokas A."/>
            <person name="Ruiz-Duenas F.J."/>
            <person name="Sabat G."/>
            <person name="Salamov A."/>
            <person name="Samejima M."/>
            <person name="Schmutz J."/>
            <person name="Slot J.C."/>
            <person name="St John F."/>
            <person name="Stenlid J."/>
            <person name="Sun H."/>
            <person name="Sun S."/>
            <person name="Syed K."/>
            <person name="Tsang A."/>
            <person name="Wiebenga A."/>
            <person name="Young D."/>
            <person name="Pisabarro A."/>
            <person name="Eastwood D.C."/>
            <person name="Martin F."/>
            <person name="Cullen D."/>
            <person name="Grigoriev I.V."/>
            <person name="Hibbett D.S."/>
        </authorList>
    </citation>
    <scope>NUCLEOTIDE SEQUENCE [LARGE SCALE GENOMIC DNA]</scope>
    <source>
        <strain evidence="2">RWD-64-598 SS2</strain>
    </source>
</reference>
<dbReference type="EMBL" id="JH711576">
    <property type="protein sequence ID" value="EIW83514.1"/>
    <property type="molecule type" value="Genomic_DNA"/>
</dbReference>
<evidence type="ECO:0000313" key="1">
    <source>
        <dbReference type="EMBL" id="EIW83514.1"/>
    </source>
</evidence>
<gene>
    <name evidence="1" type="ORF">CONPUDRAFT_152532</name>
</gene>
<keyword evidence="2" id="KW-1185">Reference proteome</keyword>
<comment type="caution">
    <text evidence="1">The sequence shown here is derived from an EMBL/GenBank/DDBJ whole genome shotgun (WGS) entry which is preliminary data.</text>
</comment>
<dbReference type="KEGG" id="cput:CONPUDRAFT_152532"/>
<evidence type="ECO:0000313" key="2">
    <source>
        <dbReference type="Proteomes" id="UP000053558"/>
    </source>
</evidence>
<dbReference type="Proteomes" id="UP000053558">
    <property type="component" value="Unassembled WGS sequence"/>
</dbReference>
<dbReference type="GeneID" id="19203009"/>